<name>A0ABX7EEH1_9ACTN</name>
<keyword evidence="1" id="KW-0732">Signal</keyword>
<organism evidence="2 3">
    <name type="scientific">Streptomyces koyangensis</name>
    <dbReference type="NCBI Taxonomy" id="188770"/>
    <lineage>
        <taxon>Bacteria</taxon>
        <taxon>Bacillati</taxon>
        <taxon>Actinomycetota</taxon>
        <taxon>Actinomycetes</taxon>
        <taxon>Kitasatosporales</taxon>
        <taxon>Streptomycetaceae</taxon>
        <taxon>Streptomyces</taxon>
        <taxon>Streptomyces aurantiacus group</taxon>
    </lineage>
</organism>
<gene>
    <name evidence="2" type="ORF">G9U55_12125</name>
</gene>
<evidence type="ECO:0000313" key="3">
    <source>
        <dbReference type="Proteomes" id="UP000596311"/>
    </source>
</evidence>
<keyword evidence="3" id="KW-1185">Reference proteome</keyword>
<dbReference type="RefSeq" id="WP_129849450.1">
    <property type="nucleotide sequence ID" value="NZ_CP049945.1"/>
</dbReference>
<evidence type="ECO:0008006" key="4">
    <source>
        <dbReference type="Google" id="ProtNLM"/>
    </source>
</evidence>
<dbReference type="EMBL" id="CP049945">
    <property type="protein sequence ID" value="QRF02872.1"/>
    <property type="molecule type" value="Genomic_DNA"/>
</dbReference>
<feature type="chain" id="PRO_5046680246" description="DUF2613 family protein" evidence="1">
    <location>
        <begin position="26"/>
        <end position="61"/>
    </location>
</feature>
<reference evidence="2 3" key="1">
    <citation type="submission" date="2020-03" db="EMBL/GenBank/DDBJ databases">
        <title>Genome mining and metabolic profiling illuminate the polycyclic tetramate macrolactams from Streptomyces koyangensis SCSIO 5802.</title>
        <authorList>
            <person name="Ding W."/>
        </authorList>
    </citation>
    <scope>NUCLEOTIDE SEQUENCE [LARGE SCALE GENOMIC DNA]</scope>
    <source>
        <strain evidence="2 3">SCSIO 5802</strain>
    </source>
</reference>
<accession>A0ABX7EEH1</accession>
<dbReference type="Proteomes" id="UP000596311">
    <property type="component" value="Chromosome"/>
</dbReference>
<evidence type="ECO:0000313" key="2">
    <source>
        <dbReference type="EMBL" id="QRF02872.1"/>
    </source>
</evidence>
<sequence length="61" mass="5939">MRVKHIGVALAAIALTLGAAGGALAGDHHASGVPSGNVGTEVHYVSGVPSGEFGTDDHFAS</sequence>
<proteinExistence type="predicted"/>
<feature type="signal peptide" evidence="1">
    <location>
        <begin position="1"/>
        <end position="25"/>
    </location>
</feature>
<evidence type="ECO:0000256" key="1">
    <source>
        <dbReference type="SAM" id="SignalP"/>
    </source>
</evidence>
<protein>
    <recommendedName>
        <fullName evidence="4">DUF2613 family protein</fullName>
    </recommendedName>
</protein>